<dbReference type="Proteomes" id="UP000026915">
    <property type="component" value="Chromosome 7"/>
</dbReference>
<dbReference type="InParanoid" id="A0A061F997"/>
<dbReference type="EMBL" id="CM001885">
    <property type="protein sequence ID" value="EOY13262.1"/>
    <property type="molecule type" value="Genomic_DNA"/>
</dbReference>
<accession>A0A061F997</accession>
<protein>
    <submittedName>
        <fullName evidence="1">Uncharacterized protein</fullName>
    </submittedName>
</protein>
<keyword evidence="2" id="KW-1185">Reference proteome</keyword>
<evidence type="ECO:0000313" key="2">
    <source>
        <dbReference type="Proteomes" id="UP000026915"/>
    </source>
</evidence>
<evidence type="ECO:0000313" key="1">
    <source>
        <dbReference type="EMBL" id="EOY13262.1"/>
    </source>
</evidence>
<sequence length="98" mass="10817">MDGATEKRSLKQQRQQKKSLDALLAGRLRSFTWSTMLSYSVGHPMAESNYGMLDPIGSPLRSTRSGDCQSGSPRCSLGSTLICLVAKWPTARWPADER</sequence>
<gene>
    <name evidence="1" type="ORF">TCM_031779</name>
</gene>
<reference evidence="1 2" key="1">
    <citation type="journal article" date="2013" name="Genome Biol.">
        <title>The genome sequence of the most widely cultivated cacao type and its use to identify candidate genes regulating pod color.</title>
        <authorList>
            <person name="Motamayor J.C."/>
            <person name="Mockaitis K."/>
            <person name="Schmutz J."/>
            <person name="Haiminen N."/>
            <person name="Iii D.L."/>
            <person name="Cornejo O."/>
            <person name="Findley S.D."/>
            <person name="Zheng P."/>
            <person name="Utro F."/>
            <person name="Royaert S."/>
            <person name="Saski C."/>
            <person name="Jenkins J."/>
            <person name="Podicheti R."/>
            <person name="Zhao M."/>
            <person name="Scheffler B.E."/>
            <person name="Stack J.C."/>
            <person name="Feltus F.A."/>
            <person name="Mustiga G.M."/>
            <person name="Amores F."/>
            <person name="Phillips W."/>
            <person name="Marelli J.P."/>
            <person name="May G.D."/>
            <person name="Shapiro H."/>
            <person name="Ma J."/>
            <person name="Bustamante C.D."/>
            <person name="Schnell R.J."/>
            <person name="Main D."/>
            <person name="Gilbert D."/>
            <person name="Parida L."/>
            <person name="Kuhn D.N."/>
        </authorList>
    </citation>
    <scope>NUCLEOTIDE SEQUENCE [LARGE SCALE GENOMIC DNA]</scope>
    <source>
        <strain evidence="2">cv. Matina 1-6</strain>
    </source>
</reference>
<dbReference type="HOGENOM" id="CLU_2337798_0_0_1"/>
<organism evidence="1 2">
    <name type="scientific">Theobroma cacao</name>
    <name type="common">Cacao</name>
    <name type="synonym">Cocoa</name>
    <dbReference type="NCBI Taxonomy" id="3641"/>
    <lineage>
        <taxon>Eukaryota</taxon>
        <taxon>Viridiplantae</taxon>
        <taxon>Streptophyta</taxon>
        <taxon>Embryophyta</taxon>
        <taxon>Tracheophyta</taxon>
        <taxon>Spermatophyta</taxon>
        <taxon>Magnoliopsida</taxon>
        <taxon>eudicotyledons</taxon>
        <taxon>Gunneridae</taxon>
        <taxon>Pentapetalae</taxon>
        <taxon>rosids</taxon>
        <taxon>malvids</taxon>
        <taxon>Malvales</taxon>
        <taxon>Malvaceae</taxon>
        <taxon>Byttnerioideae</taxon>
        <taxon>Theobroma</taxon>
    </lineage>
</organism>
<name>A0A061F997_THECC</name>
<dbReference type="Gramene" id="EOY13262">
    <property type="protein sequence ID" value="EOY13262"/>
    <property type="gene ID" value="TCM_031779"/>
</dbReference>
<dbReference type="AlphaFoldDB" id="A0A061F997"/>
<proteinExistence type="predicted"/>